<organism evidence="5 6">
    <name type="scientific">Mongoliitalea lutea</name>
    <dbReference type="NCBI Taxonomy" id="849756"/>
    <lineage>
        <taxon>Bacteria</taxon>
        <taxon>Pseudomonadati</taxon>
        <taxon>Bacteroidota</taxon>
        <taxon>Cytophagia</taxon>
        <taxon>Cytophagales</taxon>
        <taxon>Cyclobacteriaceae</taxon>
        <taxon>Mongoliitalea</taxon>
    </lineage>
</organism>
<dbReference type="Proteomes" id="UP000642809">
    <property type="component" value="Unassembled WGS sequence"/>
</dbReference>
<name>A0A8J3D0N7_9BACT</name>
<dbReference type="GO" id="GO:0015074">
    <property type="term" value="P:DNA integration"/>
    <property type="evidence" value="ECO:0007669"/>
    <property type="project" value="InterPro"/>
</dbReference>
<dbReference type="InterPro" id="IPR035386">
    <property type="entry name" value="Arm-DNA-bind_5"/>
</dbReference>
<keyword evidence="3" id="KW-0233">DNA recombination</keyword>
<reference evidence="5" key="2">
    <citation type="submission" date="2020-09" db="EMBL/GenBank/DDBJ databases">
        <authorList>
            <person name="Sun Q."/>
            <person name="Kim S."/>
        </authorList>
    </citation>
    <scope>NUCLEOTIDE SEQUENCE</scope>
    <source>
        <strain evidence="5">KCTC 23224</strain>
    </source>
</reference>
<evidence type="ECO:0000256" key="1">
    <source>
        <dbReference type="ARBA" id="ARBA00008857"/>
    </source>
</evidence>
<evidence type="ECO:0000256" key="3">
    <source>
        <dbReference type="ARBA" id="ARBA00023172"/>
    </source>
</evidence>
<dbReference type="InterPro" id="IPR002104">
    <property type="entry name" value="Integrase_catalytic"/>
</dbReference>
<dbReference type="EMBL" id="BMYF01000017">
    <property type="protein sequence ID" value="GHB44275.1"/>
    <property type="molecule type" value="Genomic_DNA"/>
</dbReference>
<keyword evidence="6" id="KW-1185">Reference proteome</keyword>
<gene>
    <name evidence="5" type="ORF">GCM10008106_26620</name>
</gene>
<dbReference type="AlphaFoldDB" id="A0A8J3D0N7"/>
<sequence length="389" mass="45455">MRASVEARIRKDRKNSDGTASVYLQVIIDSDRTTIPLKVSWPIKFFDNRTGMFLPRNKSDKDAQDFNMLVQKEKAKINEIFMFYRHSDFELSIEQFHKEYSRYGAKKNFLIWAELDNEDRYAEGKISQQTYKNTKSQLKKIAEWKSEIRFGEIDMQLMQSLETWLRAKKNLKINSAWSILKMVKATAGRAAKNGIAINTQSLGEYKLPTTTSKIIFLNDKELKKLNFYYNSESIPPSHKRVLGQFLFSCYTGLRFSDIQRITWRQIVDDLLIFEPYKTRNIEKVVKIPLIDEAFDFIENQKGPLFNAMMEQPTNRILKDIALDQGIRKNLTTHVARHTFATSFLRNGGHIEVLQRLLGHAKISTTMIYVHVDDQRLREQMELMSSKKGL</sequence>
<dbReference type="InterPro" id="IPR050090">
    <property type="entry name" value="Tyrosine_recombinase_XerCD"/>
</dbReference>
<evidence type="ECO:0000259" key="4">
    <source>
        <dbReference type="PROSITE" id="PS51898"/>
    </source>
</evidence>
<dbReference type="Pfam" id="PF13102">
    <property type="entry name" value="Phage_int_SAM_5"/>
    <property type="match status" value="1"/>
</dbReference>
<dbReference type="Gene3D" id="1.10.443.10">
    <property type="entry name" value="Intergrase catalytic core"/>
    <property type="match status" value="1"/>
</dbReference>
<dbReference type="PANTHER" id="PTHR30349:SF64">
    <property type="entry name" value="PROPHAGE INTEGRASE INTD-RELATED"/>
    <property type="match status" value="1"/>
</dbReference>
<protein>
    <submittedName>
        <fullName evidence="5">Transposase</fullName>
    </submittedName>
</protein>
<dbReference type="Gene3D" id="1.10.150.130">
    <property type="match status" value="1"/>
</dbReference>
<dbReference type="CDD" id="cd01185">
    <property type="entry name" value="INTN1_C_like"/>
    <property type="match status" value="1"/>
</dbReference>
<dbReference type="PROSITE" id="PS51898">
    <property type="entry name" value="TYR_RECOMBINASE"/>
    <property type="match status" value="1"/>
</dbReference>
<dbReference type="Pfam" id="PF00589">
    <property type="entry name" value="Phage_integrase"/>
    <property type="match status" value="1"/>
</dbReference>
<comment type="similarity">
    <text evidence="1">Belongs to the 'phage' integrase family.</text>
</comment>
<dbReference type="InterPro" id="IPR010998">
    <property type="entry name" value="Integrase_recombinase_N"/>
</dbReference>
<dbReference type="InterPro" id="IPR013762">
    <property type="entry name" value="Integrase-like_cat_sf"/>
</dbReference>
<proteinExistence type="inferred from homology"/>
<comment type="caution">
    <text evidence="5">The sequence shown here is derived from an EMBL/GenBank/DDBJ whole genome shotgun (WGS) entry which is preliminary data.</text>
</comment>
<dbReference type="Pfam" id="PF17293">
    <property type="entry name" value="Arm-DNA-bind_5"/>
    <property type="match status" value="1"/>
</dbReference>
<evidence type="ECO:0000313" key="6">
    <source>
        <dbReference type="Proteomes" id="UP000642809"/>
    </source>
</evidence>
<feature type="domain" description="Tyr recombinase" evidence="4">
    <location>
        <begin position="212"/>
        <end position="381"/>
    </location>
</feature>
<dbReference type="InterPro" id="IPR025269">
    <property type="entry name" value="SAM-like_dom"/>
</dbReference>
<dbReference type="GO" id="GO:0003677">
    <property type="term" value="F:DNA binding"/>
    <property type="evidence" value="ECO:0007669"/>
    <property type="project" value="UniProtKB-KW"/>
</dbReference>
<reference evidence="5" key="1">
    <citation type="journal article" date="2014" name="Int. J. Syst. Evol. Microbiol.">
        <title>Complete genome sequence of Corynebacterium casei LMG S-19264T (=DSM 44701T), isolated from a smear-ripened cheese.</title>
        <authorList>
            <consortium name="US DOE Joint Genome Institute (JGI-PGF)"/>
            <person name="Walter F."/>
            <person name="Albersmeier A."/>
            <person name="Kalinowski J."/>
            <person name="Ruckert C."/>
        </authorList>
    </citation>
    <scope>NUCLEOTIDE SEQUENCE</scope>
    <source>
        <strain evidence="5">KCTC 23224</strain>
    </source>
</reference>
<dbReference type="PANTHER" id="PTHR30349">
    <property type="entry name" value="PHAGE INTEGRASE-RELATED"/>
    <property type="match status" value="1"/>
</dbReference>
<dbReference type="InterPro" id="IPR011010">
    <property type="entry name" value="DNA_brk_join_enz"/>
</dbReference>
<accession>A0A8J3D0N7</accession>
<dbReference type="SUPFAM" id="SSF56349">
    <property type="entry name" value="DNA breaking-rejoining enzymes"/>
    <property type="match status" value="1"/>
</dbReference>
<dbReference type="GO" id="GO:0006310">
    <property type="term" value="P:DNA recombination"/>
    <property type="evidence" value="ECO:0007669"/>
    <property type="project" value="UniProtKB-KW"/>
</dbReference>
<evidence type="ECO:0000256" key="2">
    <source>
        <dbReference type="ARBA" id="ARBA00023125"/>
    </source>
</evidence>
<evidence type="ECO:0000313" key="5">
    <source>
        <dbReference type="EMBL" id="GHB44275.1"/>
    </source>
</evidence>
<keyword evidence="2" id="KW-0238">DNA-binding</keyword>